<name>A0A1E7LJI4_9ACTN</name>
<dbReference type="OrthoDB" id="9794834at2"/>
<feature type="domain" description="HTH cro/C1-type" evidence="2">
    <location>
        <begin position="30"/>
        <end position="84"/>
    </location>
</feature>
<dbReference type="SUPFAM" id="SSF47413">
    <property type="entry name" value="lambda repressor-like DNA-binding domains"/>
    <property type="match status" value="1"/>
</dbReference>
<dbReference type="Pfam" id="PF01381">
    <property type="entry name" value="HTH_3"/>
    <property type="match status" value="1"/>
</dbReference>
<dbReference type="Proteomes" id="UP000175971">
    <property type="component" value="Unassembled WGS sequence"/>
</dbReference>
<dbReference type="CDD" id="cd00093">
    <property type="entry name" value="HTH_XRE"/>
    <property type="match status" value="1"/>
</dbReference>
<protein>
    <submittedName>
        <fullName evidence="3">DNA-binding protein</fullName>
    </submittedName>
</protein>
<dbReference type="InterPro" id="IPR001387">
    <property type="entry name" value="Cro/C1-type_HTH"/>
</dbReference>
<dbReference type="InterPro" id="IPR010982">
    <property type="entry name" value="Lambda_DNA-bd_dom_sf"/>
</dbReference>
<dbReference type="RefSeq" id="WP_030578797.1">
    <property type="nucleotide sequence ID" value="NZ_LJGZ01000105.1"/>
</dbReference>
<dbReference type="PANTHER" id="PTHR43236">
    <property type="entry name" value="ANTITOXIN HIGA1"/>
    <property type="match status" value="1"/>
</dbReference>
<sequence>MNIEQPLLPGTSLGGTSPRAVWDGFHAPRLTQARRLAGLTKREVADGIGVSAAAVGQYEAGTNRPRPELIPRLADVLDVPIQFFVAGRPMGKVDSSMAHFRALRSTSGAQRERALGFVEQVWELTHALEKRVQLPPVNLPGFTGGEVSPGAELPEDPVGAARALRQHWGLGDGPVRHLARRMEANGLIVVAPAEAEEAAAKVDAFSSSGLLRPVVVLTPNRADDVYRYRFSAAHELGHLVLHAGATGDIRLEREADAFAAEFLTPQKSIHPLLPRRVDLAQLAGLSQTWGVSVNSLVYRYRELGLVSDATISRAYQRLRGLSAQPGFAPQSVRGYPGEQPVMLSKAFELAEQDTGLTIRALAAELAWKPARVRELLGMPDSRPVLRLV</sequence>
<dbReference type="Gene3D" id="1.10.10.2910">
    <property type="match status" value="1"/>
</dbReference>
<dbReference type="SMART" id="SM00530">
    <property type="entry name" value="HTH_XRE"/>
    <property type="match status" value="1"/>
</dbReference>
<keyword evidence="3" id="KW-0238">DNA-binding</keyword>
<organism evidence="3 4">
    <name type="scientific">Streptomyces nanshensis</name>
    <dbReference type="NCBI Taxonomy" id="518642"/>
    <lineage>
        <taxon>Bacteria</taxon>
        <taxon>Bacillati</taxon>
        <taxon>Actinomycetota</taxon>
        <taxon>Actinomycetes</taxon>
        <taxon>Kitasatosporales</taxon>
        <taxon>Streptomycetaceae</taxon>
        <taxon>Streptomyces</taxon>
    </lineage>
</organism>
<dbReference type="AlphaFoldDB" id="A0A1E7LJI4"/>
<evidence type="ECO:0000313" key="4">
    <source>
        <dbReference type="Proteomes" id="UP000175971"/>
    </source>
</evidence>
<evidence type="ECO:0000313" key="3">
    <source>
        <dbReference type="EMBL" id="OEV16093.1"/>
    </source>
</evidence>
<dbReference type="InterPro" id="IPR010359">
    <property type="entry name" value="IrrE_HExxH"/>
</dbReference>
<dbReference type="PROSITE" id="PS50943">
    <property type="entry name" value="HTH_CROC1"/>
    <property type="match status" value="1"/>
</dbReference>
<keyword evidence="4" id="KW-1185">Reference proteome</keyword>
<gene>
    <name evidence="3" type="ORF">AN221_35505</name>
</gene>
<proteinExistence type="inferred from homology"/>
<dbReference type="GO" id="GO:0003677">
    <property type="term" value="F:DNA binding"/>
    <property type="evidence" value="ECO:0007669"/>
    <property type="project" value="UniProtKB-KW"/>
</dbReference>
<reference evidence="3 4" key="1">
    <citation type="journal article" date="2016" name="Front. Microbiol.">
        <title>Comparative Genomics Analysis of Streptomyces Species Reveals Their Adaptation to the Marine Environment and Their Diversity at the Genomic Level.</title>
        <authorList>
            <person name="Tian X."/>
            <person name="Zhang Z."/>
            <person name="Yang T."/>
            <person name="Chen M."/>
            <person name="Li J."/>
            <person name="Chen F."/>
            <person name="Yang J."/>
            <person name="Li W."/>
            <person name="Zhang B."/>
            <person name="Zhang Z."/>
            <person name="Wu J."/>
            <person name="Zhang C."/>
            <person name="Long L."/>
            <person name="Xiao J."/>
        </authorList>
    </citation>
    <scope>NUCLEOTIDE SEQUENCE [LARGE SCALE GENOMIC DNA]</scope>
    <source>
        <strain evidence="3 4">SCSIO M10372</strain>
    </source>
</reference>
<dbReference type="Gene3D" id="1.10.260.40">
    <property type="entry name" value="lambda repressor-like DNA-binding domains"/>
    <property type="match status" value="1"/>
</dbReference>
<dbReference type="Pfam" id="PF06114">
    <property type="entry name" value="Peptidase_M78"/>
    <property type="match status" value="1"/>
</dbReference>
<dbReference type="InterPro" id="IPR052345">
    <property type="entry name" value="Rad_response_metalloprotease"/>
</dbReference>
<accession>A0A1E7LJI4</accession>
<dbReference type="PANTHER" id="PTHR43236:SF1">
    <property type="entry name" value="BLL7220 PROTEIN"/>
    <property type="match status" value="1"/>
</dbReference>
<comment type="caution">
    <text evidence="3">The sequence shown here is derived from an EMBL/GenBank/DDBJ whole genome shotgun (WGS) entry which is preliminary data.</text>
</comment>
<comment type="similarity">
    <text evidence="1">Belongs to the short-chain fatty acyl-CoA assimilation regulator (ScfR) family.</text>
</comment>
<dbReference type="EMBL" id="LJGZ01000105">
    <property type="protein sequence ID" value="OEV16093.1"/>
    <property type="molecule type" value="Genomic_DNA"/>
</dbReference>
<evidence type="ECO:0000256" key="1">
    <source>
        <dbReference type="ARBA" id="ARBA00007227"/>
    </source>
</evidence>
<evidence type="ECO:0000259" key="2">
    <source>
        <dbReference type="PROSITE" id="PS50943"/>
    </source>
</evidence>